<comment type="caution">
    <text evidence="2">The sequence shown here is derived from an EMBL/GenBank/DDBJ whole genome shotgun (WGS) entry which is preliminary data.</text>
</comment>
<keyword evidence="1" id="KW-0560">Oxidoreductase</keyword>
<gene>
    <name evidence="2" type="ORF">BXZ70DRAFT_1009358</name>
</gene>
<evidence type="ECO:0000313" key="3">
    <source>
        <dbReference type="Proteomes" id="UP000813824"/>
    </source>
</evidence>
<keyword evidence="3" id="KW-1185">Reference proteome</keyword>
<reference evidence="2" key="1">
    <citation type="journal article" date="2021" name="New Phytol.">
        <title>Evolutionary innovations through gain and loss of genes in the ectomycorrhizal Boletales.</title>
        <authorList>
            <person name="Wu G."/>
            <person name="Miyauchi S."/>
            <person name="Morin E."/>
            <person name="Kuo A."/>
            <person name="Drula E."/>
            <person name="Varga T."/>
            <person name="Kohler A."/>
            <person name="Feng B."/>
            <person name="Cao Y."/>
            <person name="Lipzen A."/>
            <person name="Daum C."/>
            <person name="Hundley H."/>
            <person name="Pangilinan J."/>
            <person name="Johnson J."/>
            <person name="Barry K."/>
            <person name="LaButti K."/>
            <person name="Ng V."/>
            <person name="Ahrendt S."/>
            <person name="Min B."/>
            <person name="Choi I.G."/>
            <person name="Park H."/>
            <person name="Plett J.M."/>
            <person name="Magnuson J."/>
            <person name="Spatafora J.W."/>
            <person name="Nagy L.G."/>
            <person name="Henrissat B."/>
            <person name="Grigoriev I.V."/>
            <person name="Yang Z.L."/>
            <person name="Xu J."/>
            <person name="Martin F.M."/>
        </authorList>
    </citation>
    <scope>NUCLEOTIDE SEQUENCE</scope>
    <source>
        <strain evidence="2">KKN 215</strain>
    </source>
</reference>
<dbReference type="InterPro" id="IPR036291">
    <property type="entry name" value="NAD(P)-bd_dom_sf"/>
</dbReference>
<dbReference type="Pfam" id="PF00106">
    <property type="entry name" value="adh_short"/>
    <property type="match status" value="1"/>
</dbReference>
<accession>A0A8K0UKS7</accession>
<name>A0A8K0UKS7_9AGAR</name>
<dbReference type="GO" id="GO:0016491">
    <property type="term" value="F:oxidoreductase activity"/>
    <property type="evidence" value="ECO:0007669"/>
    <property type="project" value="UniProtKB-KW"/>
</dbReference>
<dbReference type="Gene3D" id="3.40.50.720">
    <property type="entry name" value="NAD(P)-binding Rossmann-like Domain"/>
    <property type="match status" value="1"/>
</dbReference>
<dbReference type="InterPro" id="IPR002347">
    <property type="entry name" value="SDR_fam"/>
</dbReference>
<evidence type="ECO:0000313" key="2">
    <source>
        <dbReference type="EMBL" id="KAH8097034.1"/>
    </source>
</evidence>
<organism evidence="2 3">
    <name type="scientific">Cristinia sonorae</name>
    <dbReference type="NCBI Taxonomy" id="1940300"/>
    <lineage>
        <taxon>Eukaryota</taxon>
        <taxon>Fungi</taxon>
        <taxon>Dikarya</taxon>
        <taxon>Basidiomycota</taxon>
        <taxon>Agaricomycotina</taxon>
        <taxon>Agaricomycetes</taxon>
        <taxon>Agaricomycetidae</taxon>
        <taxon>Agaricales</taxon>
        <taxon>Pleurotineae</taxon>
        <taxon>Stephanosporaceae</taxon>
        <taxon>Cristinia</taxon>
    </lineage>
</organism>
<sequence length="347" mass="37947">MSKICSYARLIAFQVPSTSVHLNMGNSSSSPQWDIDRDVPNLEGKVIIVTGGNAGLGFATVQHLVRHGAKIYMASRSKEKVEAAIAKLDLREGAGSVEWLELDLGDPRKAKASAEKFLEKEARLEILVNNAAMVNAIYKKSIDDIQDVMVTNPFIFTKTLLPLLEKTAAAANEPNSDVRIVNVSSRAIQFLSDDIRFRNREDFNDEHTGGFSPSLLRAGRSKLANILFTKQLQSDLDAKNVPIITIALSPGTVNTEGTQIVMNDNNWILRPILTFLSNLLLPTAVKGAYTQVFAAVAPIVRQEADKYKGVFLMPPAVISKTSKPGESGELAKELWETTEALLNELGV</sequence>
<dbReference type="Proteomes" id="UP000813824">
    <property type="component" value="Unassembled WGS sequence"/>
</dbReference>
<evidence type="ECO:0000256" key="1">
    <source>
        <dbReference type="ARBA" id="ARBA00023002"/>
    </source>
</evidence>
<proteinExistence type="predicted"/>
<dbReference type="EMBL" id="JAEVFJ010000021">
    <property type="protein sequence ID" value="KAH8097034.1"/>
    <property type="molecule type" value="Genomic_DNA"/>
</dbReference>
<dbReference type="PRINTS" id="PR00081">
    <property type="entry name" value="GDHRDH"/>
</dbReference>
<dbReference type="AlphaFoldDB" id="A0A8K0UKS7"/>
<dbReference type="SUPFAM" id="SSF51735">
    <property type="entry name" value="NAD(P)-binding Rossmann-fold domains"/>
    <property type="match status" value="1"/>
</dbReference>
<dbReference type="OrthoDB" id="191139at2759"/>
<protein>
    <submittedName>
        <fullName evidence="2">NAD-P-binding protein</fullName>
    </submittedName>
</protein>
<dbReference type="PANTHER" id="PTHR43157">
    <property type="entry name" value="PHOSPHATIDYLINOSITOL-GLYCAN BIOSYNTHESIS CLASS F PROTEIN-RELATED"/>
    <property type="match status" value="1"/>
</dbReference>
<dbReference type="PANTHER" id="PTHR43157:SF31">
    <property type="entry name" value="PHOSPHATIDYLINOSITOL-GLYCAN BIOSYNTHESIS CLASS F PROTEIN"/>
    <property type="match status" value="1"/>
</dbReference>